<comment type="caution">
    <text evidence="3">The sequence shown here is derived from an EMBL/GenBank/DDBJ whole genome shotgun (WGS) entry which is preliminary data.</text>
</comment>
<accession>A0ABR9MAV2</accession>
<evidence type="ECO:0000256" key="1">
    <source>
        <dbReference type="ARBA" id="ARBA00022527"/>
    </source>
</evidence>
<dbReference type="EMBL" id="JADBEK010000001">
    <property type="protein sequence ID" value="MBE1590043.1"/>
    <property type="molecule type" value="Genomic_DNA"/>
</dbReference>
<dbReference type="GO" id="GO:0016301">
    <property type="term" value="F:kinase activity"/>
    <property type="evidence" value="ECO:0007669"/>
    <property type="project" value="UniProtKB-KW"/>
</dbReference>
<feature type="domain" description="Histidine kinase/HSP90-like ATPase" evidence="2">
    <location>
        <begin position="28"/>
        <end position="125"/>
    </location>
</feature>
<dbReference type="CDD" id="cd16936">
    <property type="entry name" value="HATPase_RsbW-like"/>
    <property type="match status" value="1"/>
</dbReference>
<evidence type="ECO:0000313" key="3">
    <source>
        <dbReference type="EMBL" id="MBE1590043.1"/>
    </source>
</evidence>
<gene>
    <name evidence="3" type="ORF">H4W80_008301</name>
</gene>
<protein>
    <submittedName>
        <fullName evidence="3">Signal transduction histidine kinase</fullName>
    </submittedName>
</protein>
<dbReference type="InterPro" id="IPR050267">
    <property type="entry name" value="Anti-sigma-factor_SerPK"/>
</dbReference>
<dbReference type="InterPro" id="IPR036890">
    <property type="entry name" value="HATPase_C_sf"/>
</dbReference>
<evidence type="ECO:0000259" key="2">
    <source>
        <dbReference type="Pfam" id="PF13581"/>
    </source>
</evidence>
<dbReference type="InterPro" id="IPR003594">
    <property type="entry name" value="HATPase_dom"/>
</dbReference>
<keyword evidence="3" id="KW-0808">Transferase</keyword>
<organism evidence="3 4">
    <name type="scientific">Nonomuraea angiospora</name>
    <dbReference type="NCBI Taxonomy" id="46172"/>
    <lineage>
        <taxon>Bacteria</taxon>
        <taxon>Bacillati</taxon>
        <taxon>Actinomycetota</taxon>
        <taxon>Actinomycetes</taxon>
        <taxon>Streptosporangiales</taxon>
        <taxon>Streptosporangiaceae</taxon>
        <taxon>Nonomuraea</taxon>
    </lineage>
</organism>
<dbReference type="Gene3D" id="3.30.565.10">
    <property type="entry name" value="Histidine kinase-like ATPase, C-terminal domain"/>
    <property type="match status" value="1"/>
</dbReference>
<dbReference type="SUPFAM" id="SSF55874">
    <property type="entry name" value="ATPase domain of HSP90 chaperone/DNA topoisomerase II/histidine kinase"/>
    <property type="match status" value="1"/>
</dbReference>
<dbReference type="PANTHER" id="PTHR35526">
    <property type="entry name" value="ANTI-SIGMA-F FACTOR RSBW-RELATED"/>
    <property type="match status" value="1"/>
</dbReference>
<name>A0ABR9MAV2_9ACTN</name>
<dbReference type="Pfam" id="PF13581">
    <property type="entry name" value="HATPase_c_2"/>
    <property type="match status" value="1"/>
</dbReference>
<evidence type="ECO:0000313" key="4">
    <source>
        <dbReference type="Proteomes" id="UP000633509"/>
    </source>
</evidence>
<dbReference type="RefSeq" id="WP_192789968.1">
    <property type="nucleotide sequence ID" value="NZ_JADBEK010000001.1"/>
</dbReference>
<keyword evidence="3" id="KW-0418">Kinase</keyword>
<proteinExistence type="predicted"/>
<keyword evidence="4" id="KW-1185">Reference proteome</keyword>
<dbReference type="Proteomes" id="UP000633509">
    <property type="component" value="Unassembled WGS sequence"/>
</dbReference>
<reference evidence="3 4" key="1">
    <citation type="submission" date="2020-10" db="EMBL/GenBank/DDBJ databases">
        <title>Sequencing the genomes of 1000 actinobacteria strains.</title>
        <authorList>
            <person name="Klenk H.-P."/>
        </authorList>
    </citation>
    <scope>NUCLEOTIDE SEQUENCE [LARGE SCALE GENOMIC DNA]</scope>
    <source>
        <strain evidence="3 4">DSM 43173</strain>
    </source>
</reference>
<sequence>MNSVSRTSIYTTATGQSPATRRTASWWLSADLGSVRTARRLTRDKLTDWGFDDRIEIAELLVSELVANALDHAHGQVRLGLSAENGSLRCEVEDEDPQMPTMRTVDLDAERGRGLFLVDTLSGSWGGTPTPRGKAIWFELPASAEAEADLFAPMAA</sequence>
<keyword evidence="1" id="KW-0723">Serine/threonine-protein kinase</keyword>
<dbReference type="PANTHER" id="PTHR35526:SF3">
    <property type="entry name" value="ANTI-SIGMA-F FACTOR RSBW"/>
    <property type="match status" value="1"/>
</dbReference>